<dbReference type="Proteomes" id="UP000554482">
    <property type="component" value="Unassembled WGS sequence"/>
</dbReference>
<protein>
    <submittedName>
        <fullName evidence="1">Uncharacterized protein</fullName>
    </submittedName>
</protein>
<dbReference type="AlphaFoldDB" id="A0A7J6X7G3"/>
<gene>
    <name evidence="1" type="ORF">FRX31_004853</name>
</gene>
<evidence type="ECO:0000313" key="1">
    <source>
        <dbReference type="EMBL" id="KAF5205559.1"/>
    </source>
</evidence>
<comment type="caution">
    <text evidence="1">The sequence shown here is derived from an EMBL/GenBank/DDBJ whole genome shotgun (WGS) entry which is preliminary data.</text>
</comment>
<name>A0A7J6X7G3_THATH</name>
<evidence type="ECO:0000313" key="2">
    <source>
        <dbReference type="Proteomes" id="UP000554482"/>
    </source>
</evidence>
<dbReference type="EMBL" id="JABWDY010003910">
    <property type="protein sequence ID" value="KAF5205559.1"/>
    <property type="molecule type" value="Genomic_DNA"/>
</dbReference>
<accession>A0A7J6X7G3</accession>
<organism evidence="1 2">
    <name type="scientific">Thalictrum thalictroides</name>
    <name type="common">Rue-anemone</name>
    <name type="synonym">Anemone thalictroides</name>
    <dbReference type="NCBI Taxonomy" id="46969"/>
    <lineage>
        <taxon>Eukaryota</taxon>
        <taxon>Viridiplantae</taxon>
        <taxon>Streptophyta</taxon>
        <taxon>Embryophyta</taxon>
        <taxon>Tracheophyta</taxon>
        <taxon>Spermatophyta</taxon>
        <taxon>Magnoliopsida</taxon>
        <taxon>Ranunculales</taxon>
        <taxon>Ranunculaceae</taxon>
        <taxon>Thalictroideae</taxon>
        <taxon>Thalictrum</taxon>
    </lineage>
</organism>
<reference evidence="1 2" key="1">
    <citation type="submission" date="2020-06" db="EMBL/GenBank/DDBJ databases">
        <title>Transcriptomic and genomic resources for Thalictrum thalictroides and T. hernandezii: Facilitating candidate gene discovery in an emerging model plant lineage.</title>
        <authorList>
            <person name="Arias T."/>
            <person name="Riano-Pachon D.M."/>
            <person name="Di Stilio V.S."/>
        </authorList>
    </citation>
    <scope>NUCLEOTIDE SEQUENCE [LARGE SCALE GENOMIC DNA]</scope>
    <source>
        <strain evidence="2">cv. WT478/WT964</strain>
        <tissue evidence="1">Leaves</tissue>
    </source>
</reference>
<proteinExistence type="predicted"/>
<keyword evidence="2" id="KW-1185">Reference proteome</keyword>
<sequence length="114" mass="12931">MCRAYAISKSGVLELHLAERSNMPSDSDISVVLESWTTWTTQPVSKFSLGYLLLSHSLKLLTSYFLYIRTFKGGGGFWYSASLVPLKIKSNKVKREREEREALGALPLYQRTLP</sequence>